<dbReference type="Proteomes" id="UP000036027">
    <property type="component" value="Unassembled WGS sequence"/>
</dbReference>
<comment type="caution">
    <text evidence="1">The sequence shown here is derived from an EMBL/GenBank/DDBJ whole genome shotgun (WGS) entry which is preliminary data.</text>
</comment>
<name>A0A0J0YNU7_9NEIS</name>
<proteinExistence type="predicted"/>
<dbReference type="STRING" id="1470200.PL75_11570"/>
<reference evidence="1 2" key="1">
    <citation type="submission" date="2014-11" db="EMBL/GenBank/DDBJ databases">
        <title>Genome of a novel goose pathogen.</title>
        <authorList>
            <person name="Hansen C.M."/>
            <person name="Hueffer K."/>
            <person name="Choi S.C."/>
        </authorList>
    </citation>
    <scope>NUCLEOTIDE SEQUENCE [LARGE SCALE GENOMIC DNA]</scope>
    <source>
        <strain evidence="1 2">KH1503</strain>
    </source>
</reference>
<protein>
    <submittedName>
        <fullName evidence="1">Uncharacterized protein</fullName>
    </submittedName>
</protein>
<organism evidence="1 2">
    <name type="scientific">Neisseria arctica</name>
    <dbReference type="NCBI Taxonomy" id="1470200"/>
    <lineage>
        <taxon>Bacteria</taxon>
        <taxon>Pseudomonadati</taxon>
        <taxon>Pseudomonadota</taxon>
        <taxon>Betaproteobacteria</taxon>
        <taxon>Neisseriales</taxon>
        <taxon>Neisseriaceae</taxon>
        <taxon>Neisseria</taxon>
    </lineage>
</organism>
<accession>A0A0J0YNU7</accession>
<dbReference type="EMBL" id="JTDO01000243">
    <property type="protein sequence ID" value="KLT71824.1"/>
    <property type="molecule type" value="Genomic_DNA"/>
</dbReference>
<feature type="non-terminal residue" evidence="1">
    <location>
        <position position="77"/>
    </location>
</feature>
<sequence>NNDLQKRFNEIFQASRMQTDVAWALRAQRLQRLEHRVRDNEAALVKVICTDFGNRSRPETALLEVFPTLAAIRHALK</sequence>
<keyword evidence="2" id="KW-1185">Reference proteome</keyword>
<dbReference type="InterPro" id="IPR016162">
    <property type="entry name" value="Ald_DH_N"/>
</dbReference>
<dbReference type="AlphaFoldDB" id="A0A0J0YNU7"/>
<feature type="non-terminal residue" evidence="1">
    <location>
        <position position="1"/>
    </location>
</feature>
<gene>
    <name evidence="1" type="ORF">PL75_11570</name>
</gene>
<dbReference type="GO" id="GO:0016491">
    <property type="term" value="F:oxidoreductase activity"/>
    <property type="evidence" value="ECO:0007669"/>
    <property type="project" value="InterPro"/>
</dbReference>
<evidence type="ECO:0000313" key="1">
    <source>
        <dbReference type="EMBL" id="KLT71824.1"/>
    </source>
</evidence>
<evidence type="ECO:0000313" key="2">
    <source>
        <dbReference type="Proteomes" id="UP000036027"/>
    </source>
</evidence>
<dbReference type="Gene3D" id="3.40.605.10">
    <property type="entry name" value="Aldehyde Dehydrogenase, Chain A, domain 1"/>
    <property type="match status" value="1"/>
</dbReference>